<evidence type="ECO:0000313" key="2">
    <source>
        <dbReference type="Proteomes" id="UP000308600"/>
    </source>
</evidence>
<evidence type="ECO:0000313" key="1">
    <source>
        <dbReference type="EMBL" id="TFK75013.1"/>
    </source>
</evidence>
<sequence length="197" mass="22174">MCTILPPVPVHILDLSVPSRSLIEAYMAADKNALTGFFPLHRPWPVCRLGSNHEPKDDDPELHSTPNIQSQQPLQINLSTPTTSSRCLDSLHRVPGDAVRTLCALRRHPLKEVLESGNRQSVTLRPLFESEHLTSLSRTRQPTNTISSSTTFRVNPSLPYIRFPVMSDLVLGYHTSYLQAFRSVRDTIQVFLGLPVW</sequence>
<name>A0ACD3BA81_9AGAR</name>
<keyword evidence="2" id="KW-1185">Reference proteome</keyword>
<dbReference type="Proteomes" id="UP000308600">
    <property type="component" value="Unassembled WGS sequence"/>
</dbReference>
<dbReference type="EMBL" id="ML208265">
    <property type="protein sequence ID" value="TFK75013.1"/>
    <property type="molecule type" value="Genomic_DNA"/>
</dbReference>
<gene>
    <name evidence="1" type="ORF">BDN72DRAFT_604784</name>
</gene>
<reference evidence="1 2" key="1">
    <citation type="journal article" date="2019" name="Nat. Ecol. Evol.">
        <title>Megaphylogeny resolves global patterns of mushroom evolution.</title>
        <authorList>
            <person name="Varga T."/>
            <person name="Krizsan K."/>
            <person name="Foldi C."/>
            <person name="Dima B."/>
            <person name="Sanchez-Garcia M."/>
            <person name="Sanchez-Ramirez S."/>
            <person name="Szollosi G.J."/>
            <person name="Szarkandi J.G."/>
            <person name="Papp V."/>
            <person name="Albert L."/>
            <person name="Andreopoulos W."/>
            <person name="Angelini C."/>
            <person name="Antonin V."/>
            <person name="Barry K.W."/>
            <person name="Bougher N.L."/>
            <person name="Buchanan P."/>
            <person name="Buyck B."/>
            <person name="Bense V."/>
            <person name="Catcheside P."/>
            <person name="Chovatia M."/>
            <person name="Cooper J."/>
            <person name="Damon W."/>
            <person name="Desjardin D."/>
            <person name="Finy P."/>
            <person name="Geml J."/>
            <person name="Haridas S."/>
            <person name="Hughes K."/>
            <person name="Justo A."/>
            <person name="Karasinski D."/>
            <person name="Kautmanova I."/>
            <person name="Kiss B."/>
            <person name="Kocsube S."/>
            <person name="Kotiranta H."/>
            <person name="LaButti K.M."/>
            <person name="Lechner B.E."/>
            <person name="Liimatainen K."/>
            <person name="Lipzen A."/>
            <person name="Lukacs Z."/>
            <person name="Mihaltcheva S."/>
            <person name="Morgado L.N."/>
            <person name="Niskanen T."/>
            <person name="Noordeloos M.E."/>
            <person name="Ohm R.A."/>
            <person name="Ortiz-Santana B."/>
            <person name="Ovrebo C."/>
            <person name="Racz N."/>
            <person name="Riley R."/>
            <person name="Savchenko A."/>
            <person name="Shiryaev A."/>
            <person name="Soop K."/>
            <person name="Spirin V."/>
            <person name="Szebenyi C."/>
            <person name="Tomsovsky M."/>
            <person name="Tulloss R.E."/>
            <person name="Uehling J."/>
            <person name="Grigoriev I.V."/>
            <person name="Vagvolgyi C."/>
            <person name="Papp T."/>
            <person name="Martin F.M."/>
            <person name="Miettinen O."/>
            <person name="Hibbett D.S."/>
            <person name="Nagy L.G."/>
        </authorList>
    </citation>
    <scope>NUCLEOTIDE SEQUENCE [LARGE SCALE GENOMIC DNA]</scope>
    <source>
        <strain evidence="1 2">NL-1719</strain>
    </source>
</reference>
<accession>A0ACD3BA81</accession>
<proteinExistence type="predicted"/>
<organism evidence="1 2">
    <name type="scientific">Pluteus cervinus</name>
    <dbReference type="NCBI Taxonomy" id="181527"/>
    <lineage>
        <taxon>Eukaryota</taxon>
        <taxon>Fungi</taxon>
        <taxon>Dikarya</taxon>
        <taxon>Basidiomycota</taxon>
        <taxon>Agaricomycotina</taxon>
        <taxon>Agaricomycetes</taxon>
        <taxon>Agaricomycetidae</taxon>
        <taxon>Agaricales</taxon>
        <taxon>Pluteineae</taxon>
        <taxon>Pluteaceae</taxon>
        <taxon>Pluteus</taxon>
    </lineage>
</organism>
<protein>
    <submittedName>
        <fullName evidence="1">Uncharacterized protein</fullName>
    </submittedName>
</protein>